<keyword evidence="4" id="KW-0378">Hydrolase</keyword>
<gene>
    <name evidence="4" type="ORF">W5A_01860</name>
</gene>
<dbReference type="STRING" id="946077.W5A_01860"/>
<dbReference type="PANTHER" id="PTHR11851">
    <property type="entry name" value="METALLOPROTEASE"/>
    <property type="match status" value="1"/>
</dbReference>
<dbReference type="Pfam" id="PF05193">
    <property type="entry name" value="Peptidase_M16_C"/>
    <property type="match status" value="1"/>
</dbReference>
<dbReference type="SUPFAM" id="SSF63411">
    <property type="entry name" value="LuxS/MPP-like metallohydrolase"/>
    <property type="match status" value="2"/>
</dbReference>
<comment type="caution">
    <text evidence="4">The sequence shown here is derived from an EMBL/GenBank/DDBJ whole genome shotgun (WGS) entry which is preliminary data.</text>
</comment>
<feature type="domain" description="Peptidase M16 N-terminal" evidence="2">
    <location>
        <begin position="75"/>
        <end position="177"/>
    </location>
</feature>
<dbReference type="AlphaFoldDB" id="I0WK13"/>
<feature type="chain" id="PRO_5003635539" evidence="1">
    <location>
        <begin position="21"/>
        <end position="691"/>
    </location>
</feature>
<evidence type="ECO:0000256" key="1">
    <source>
        <dbReference type="SAM" id="SignalP"/>
    </source>
</evidence>
<dbReference type="GO" id="GO:0008233">
    <property type="term" value="F:peptidase activity"/>
    <property type="evidence" value="ECO:0007669"/>
    <property type="project" value="UniProtKB-KW"/>
</dbReference>
<keyword evidence="1" id="KW-0732">Signal</keyword>
<proteinExistence type="predicted"/>
<dbReference type="PANTHER" id="PTHR11851:SF224">
    <property type="entry name" value="PROCESSING PROTEASE"/>
    <property type="match status" value="1"/>
</dbReference>
<dbReference type="Gene3D" id="3.30.830.10">
    <property type="entry name" value="Metalloenzyme, LuxS/M16 peptidase-like"/>
    <property type="match status" value="2"/>
</dbReference>
<evidence type="ECO:0000259" key="2">
    <source>
        <dbReference type="Pfam" id="PF00675"/>
    </source>
</evidence>
<dbReference type="InterPro" id="IPR007863">
    <property type="entry name" value="Peptidase_M16_C"/>
</dbReference>
<organism evidence="4 5">
    <name type="scientific">Imtechella halotolerans K1</name>
    <dbReference type="NCBI Taxonomy" id="946077"/>
    <lineage>
        <taxon>Bacteria</taxon>
        <taxon>Pseudomonadati</taxon>
        <taxon>Bacteroidota</taxon>
        <taxon>Flavobacteriia</taxon>
        <taxon>Flavobacteriales</taxon>
        <taxon>Flavobacteriaceae</taxon>
        <taxon>Imtechella</taxon>
    </lineage>
</organism>
<dbReference type="OrthoDB" id="9811314at2"/>
<protein>
    <submittedName>
        <fullName evidence="4">Zinc protease-like protein y4wB</fullName>
    </submittedName>
</protein>
<dbReference type="RefSeq" id="WP_008236804.1">
    <property type="nucleotide sequence ID" value="NZ_AJJU01000002.1"/>
</dbReference>
<feature type="signal peptide" evidence="1">
    <location>
        <begin position="1"/>
        <end position="20"/>
    </location>
</feature>
<dbReference type="PATRIC" id="fig|946077.3.peg.381"/>
<evidence type="ECO:0000313" key="4">
    <source>
        <dbReference type="EMBL" id="EID76729.1"/>
    </source>
</evidence>
<dbReference type="InterPro" id="IPR050361">
    <property type="entry name" value="MPP/UQCRC_Complex"/>
</dbReference>
<name>I0WK13_9FLAO</name>
<dbReference type="GO" id="GO:0006508">
    <property type="term" value="P:proteolysis"/>
    <property type="evidence" value="ECO:0007669"/>
    <property type="project" value="UniProtKB-KW"/>
</dbReference>
<dbReference type="EMBL" id="AJJU01000002">
    <property type="protein sequence ID" value="EID76729.1"/>
    <property type="molecule type" value="Genomic_DNA"/>
</dbReference>
<dbReference type="Proteomes" id="UP000005938">
    <property type="component" value="Unassembled WGS sequence"/>
</dbReference>
<dbReference type="eggNOG" id="COG0612">
    <property type="taxonomic scope" value="Bacteria"/>
</dbReference>
<feature type="domain" description="Peptidase M16 C-terminal" evidence="3">
    <location>
        <begin position="198"/>
        <end position="377"/>
    </location>
</feature>
<keyword evidence="5" id="KW-1185">Reference proteome</keyword>
<evidence type="ECO:0000259" key="3">
    <source>
        <dbReference type="Pfam" id="PF05193"/>
    </source>
</evidence>
<evidence type="ECO:0000313" key="5">
    <source>
        <dbReference type="Proteomes" id="UP000005938"/>
    </source>
</evidence>
<keyword evidence="4" id="KW-0645">Protease</keyword>
<dbReference type="InterPro" id="IPR011765">
    <property type="entry name" value="Pept_M16_N"/>
</dbReference>
<dbReference type="Pfam" id="PF00675">
    <property type="entry name" value="Peptidase_M16"/>
    <property type="match status" value="1"/>
</dbReference>
<accession>I0WK13</accession>
<dbReference type="InterPro" id="IPR011249">
    <property type="entry name" value="Metalloenz_LuxS/M16"/>
</dbReference>
<sequence length="691" mass="76558">MKINITIIFACLFAATLANAQIDRSQMPKPGPTPVINLGTPETFTLDNGLTVLIVENHKLPRISISLTLDNSPVADGNKAGISSLTSSLMGNGSKNIAKDAFNQEVDFLGASINLSTEGGYAQSLSKYFERIAQLMSDAAINPNFTQEELDKEKAKLIENVKSGESSAASVASRVRNVLAYGKNHPYGEYITEQTINNVSLNDIKSYYSDFFTPANAYMVVSGDVKSKDVKKIIKKYFGSWIPAKPPVFGIPSANDVQFTQINFVDMPNAVQSELAVMNIIDLKMADEDYHAALITNYIFGGAFSSYINMNLREKNGYTYGASSSTSQNKWTRSTFRATTKVRNAVTDSAVVEILNEMKRIRTEFVSDEDLSNAKAKYLGNFIMATENPQTIASYAINVRTQNLPADFYENFISKINAVTKEDVQRIANKYFKLNNARIVVVGKGSEVLNSLENITYNDRKIPVFYFDKYGQKINRPSFNKPIPEGASAQNVLKDYIEAIGGEATLSKINSIYFTADAEVQGMNLSLETKKTAKNQWLQEVKMMGNTLSKQVYNNGKGYAIMQGMRMDLEDSMLKALQAEAYLFPEKNYLKKENLILSSIESINGEDAFVVKISDNKTNYYSVNSGLKIQEINTQEVNGQTISSTISYNDYRAVNGILIPYTISQNMGPQTITFTVTDVKVNTGVSDSDFN</sequence>
<reference evidence="4 5" key="1">
    <citation type="journal article" date="2012" name="J. Bacteriol.">
        <title>Genome Sequence of the Halotolerant Bacterium Imtechella halotolerans K1T.</title>
        <authorList>
            <person name="Kumar S."/>
            <person name="Vikram S."/>
            <person name="Subramanian S."/>
            <person name="Raghava G.P."/>
            <person name="Pinnaka A.K."/>
        </authorList>
    </citation>
    <scope>NUCLEOTIDE SEQUENCE [LARGE SCALE GENOMIC DNA]</scope>
    <source>
        <strain evidence="4 5">K1</strain>
    </source>
</reference>
<dbReference type="GO" id="GO:0046872">
    <property type="term" value="F:metal ion binding"/>
    <property type="evidence" value="ECO:0007669"/>
    <property type="project" value="InterPro"/>
</dbReference>